<sequence>MKKSSKSRQQKNKKQPNNIKETTVKKTPQIQAPQGLIAGSNHIPPHNAKKIQIQIKIQTTLHEMQKTTHFPT</sequence>
<dbReference type="RefSeq" id="WP_172310762.1">
    <property type="nucleotide sequence ID" value="NZ_WOEY01000053.1"/>
</dbReference>
<feature type="compositionally biased region" description="Basic residues" evidence="1">
    <location>
        <begin position="1"/>
        <end position="14"/>
    </location>
</feature>
<evidence type="ECO:0000256" key="1">
    <source>
        <dbReference type="SAM" id="MobiDB-lite"/>
    </source>
</evidence>
<organism evidence="2 3">
    <name type="scientific">Paraburkholderia solitsugae</name>
    <dbReference type="NCBI Taxonomy" id="2675748"/>
    <lineage>
        <taxon>Bacteria</taxon>
        <taxon>Pseudomonadati</taxon>
        <taxon>Pseudomonadota</taxon>
        <taxon>Betaproteobacteria</taxon>
        <taxon>Burkholderiales</taxon>
        <taxon>Burkholderiaceae</taxon>
        <taxon>Paraburkholderia</taxon>
    </lineage>
</organism>
<reference evidence="2 3" key="1">
    <citation type="submission" date="2019-11" db="EMBL/GenBank/DDBJ databases">
        <title>Metabolism of dissolved organic matter in forest soils.</title>
        <authorList>
            <person name="Cyle K.T."/>
            <person name="Wilhelm R.C."/>
            <person name="Martinez C.E."/>
        </authorList>
    </citation>
    <scope>NUCLEOTIDE SEQUENCE [LARGE SCALE GENOMIC DNA]</scope>
    <source>
        <strain evidence="2 3">1N</strain>
    </source>
</reference>
<gene>
    <name evidence="2" type="ORF">GNZ12_13280</name>
</gene>
<feature type="region of interest" description="Disordered" evidence="1">
    <location>
        <begin position="1"/>
        <end position="44"/>
    </location>
</feature>
<dbReference type="Proteomes" id="UP000652198">
    <property type="component" value="Unassembled WGS sequence"/>
</dbReference>
<evidence type="ECO:0000313" key="3">
    <source>
        <dbReference type="Proteomes" id="UP000652198"/>
    </source>
</evidence>
<proteinExistence type="predicted"/>
<comment type="caution">
    <text evidence="2">The sequence shown here is derived from an EMBL/GenBank/DDBJ whole genome shotgun (WGS) entry which is preliminary data.</text>
</comment>
<keyword evidence="3" id="KW-1185">Reference proteome</keyword>
<evidence type="ECO:0000313" key="2">
    <source>
        <dbReference type="EMBL" id="NPT42265.1"/>
    </source>
</evidence>
<protein>
    <submittedName>
        <fullName evidence="2">Uncharacterized protein</fullName>
    </submittedName>
</protein>
<accession>A0ABX2BQD5</accession>
<name>A0ABX2BQD5_9BURK</name>
<dbReference type="EMBL" id="WOEY01000053">
    <property type="protein sequence ID" value="NPT42265.1"/>
    <property type="molecule type" value="Genomic_DNA"/>
</dbReference>